<name>A0ABY3SKP8_9BACL</name>
<gene>
    <name evidence="1" type="ORF">L0M14_04415</name>
</gene>
<dbReference type="EMBL" id="CP090978">
    <property type="protein sequence ID" value="UJF34442.1"/>
    <property type="molecule type" value="Genomic_DNA"/>
</dbReference>
<reference evidence="1 2" key="1">
    <citation type="journal article" date="2024" name="Int. J. Syst. Evol. Microbiol.">
        <title>Paenibacillus hexagrammi sp. nov., a novel bacterium isolated from the gut content of Hexagrammos agrammus.</title>
        <authorList>
            <person name="Jung H.K."/>
            <person name="Kim D.G."/>
            <person name="Zin H."/>
            <person name="Park J."/>
            <person name="Jung H."/>
            <person name="Kim Y.O."/>
            <person name="Kong H.J."/>
            <person name="Kim J.W."/>
            <person name="Kim Y.S."/>
        </authorList>
    </citation>
    <scope>NUCLEOTIDE SEQUENCE [LARGE SCALE GENOMIC DNA]</scope>
    <source>
        <strain evidence="1 2">YPD9-1</strain>
    </source>
</reference>
<keyword evidence="2" id="KW-1185">Reference proteome</keyword>
<proteinExistence type="predicted"/>
<accession>A0ABY3SKP8</accession>
<sequence length="255" mass="29702">METPIVNKDWSDFTNEIRWFVKPNDQVSLSMTLDGNDFFKFPDTFTSMYPVLSDLLKKARVTRVQINELHFQLLGWSDHNENSFGWLAKPPAIDINKPLSKEHRLLLTYFGGITERWNESEDSWLLNLNSALTLEDAVEGFREWEDYITYMINDEGLVSPINAKDYIAFAFEANGNMTLYHRQHSSIMMLAHDHCFEHITPLEGYPEYTLYTINDCSNLVAWIEEVARQELSRLIGCRKRKNSNSLVAVLCLIRH</sequence>
<evidence type="ECO:0000313" key="2">
    <source>
        <dbReference type="Proteomes" id="UP001649230"/>
    </source>
</evidence>
<dbReference type="RefSeq" id="WP_235121016.1">
    <property type="nucleotide sequence ID" value="NZ_CP090978.1"/>
</dbReference>
<evidence type="ECO:0000313" key="1">
    <source>
        <dbReference type="EMBL" id="UJF34442.1"/>
    </source>
</evidence>
<organism evidence="1 2">
    <name type="scientific">Paenibacillus hexagrammi</name>
    <dbReference type="NCBI Taxonomy" id="2908839"/>
    <lineage>
        <taxon>Bacteria</taxon>
        <taxon>Bacillati</taxon>
        <taxon>Bacillota</taxon>
        <taxon>Bacilli</taxon>
        <taxon>Bacillales</taxon>
        <taxon>Paenibacillaceae</taxon>
        <taxon>Paenibacillus</taxon>
    </lineage>
</organism>
<dbReference type="Proteomes" id="UP001649230">
    <property type="component" value="Chromosome"/>
</dbReference>
<protein>
    <submittedName>
        <fullName evidence="1">Uncharacterized protein</fullName>
    </submittedName>
</protein>